<gene>
    <name evidence="3" type="primary">Aste57867_18049</name>
    <name evidence="2" type="ORF">As57867_017987</name>
    <name evidence="3" type="ORF">ASTE57867_18049</name>
</gene>
<dbReference type="InterPro" id="IPR057207">
    <property type="entry name" value="FBXL15_LRR"/>
</dbReference>
<sequence length="360" mass="41168">MDFLPVEDKVRLLSSSRSLSREALATDLKTFCGKCGNCTSCMEHLCEHSRERKWTSAIWFNIFKRFGHSVTSLSLVGCNDITIDAFESAEARSMLKELKVLRVEKCNQLGEENLKHLLAECESLREVHVRDMSLNDDGLSALLNKNRSTIRTLDLTGCHKLVGDSLRLLNDTNLEHLCLEGCHRIKLTEIQVMSTVCESLKSLNLRYCHNVNDSVVKFIAFHLPYLETLNLRYCYKLTDDGVRSICTSLFRLKALDLSQCPRISDSAVWAIAESLFYLKELRLWGCRQLTPSSIVASFALPSLTLVDIRNEEWILHGSLTVAKETYRNILQEWEQSEAGVFKRPSLIHRSVRQPMIRQHC</sequence>
<dbReference type="Proteomes" id="UP000332933">
    <property type="component" value="Unassembled WGS sequence"/>
</dbReference>
<dbReference type="InterPro" id="IPR001611">
    <property type="entry name" value="Leu-rich_rpt"/>
</dbReference>
<feature type="domain" description="F-box/LRR-repeat protein 15-like leucin rich repeat" evidence="1">
    <location>
        <begin position="64"/>
        <end position="220"/>
    </location>
</feature>
<accession>A0A485L909</accession>
<proteinExistence type="predicted"/>
<reference evidence="3 4" key="1">
    <citation type="submission" date="2019-03" db="EMBL/GenBank/DDBJ databases">
        <authorList>
            <person name="Gaulin E."/>
            <person name="Dumas B."/>
        </authorList>
    </citation>
    <scope>NUCLEOTIDE SEQUENCE [LARGE SCALE GENOMIC DNA]</scope>
    <source>
        <strain evidence="3">CBS 568.67</strain>
    </source>
</reference>
<dbReference type="InterPro" id="IPR032675">
    <property type="entry name" value="LRR_dom_sf"/>
</dbReference>
<dbReference type="EMBL" id="CAADRA010006393">
    <property type="protein sequence ID" value="VFT94788.1"/>
    <property type="molecule type" value="Genomic_DNA"/>
</dbReference>
<protein>
    <submittedName>
        <fullName evidence="3">Aste57867_18049 protein</fullName>
    </submittedName>
</protein>
<dbReference type="OrthoDB" id="550575at2759"/>
<evidence type="ECO:0000313" key="3">
    <source>
        <dbReference type="EMBL" id="VFT94788.1"/>
    </source>
</evidence>
<dbReference type="GO" id="GO:0031146">
    <property type="term" value="P:SCF-dependent proteasomal ubiquitin-dependent protein catabolic process"/>
    <property type="evidence" value="ECO:0007669"/>
    <property type="project" value="TreeGrafter"/>
</dbReference>
<keyword evidence="4" id="KW-1185">Reference proteome</keyword>
<dbReference type="InterPro" id="IPR006553">
    <property type="entry name" value="Leu-rich_rpt_Cys-con_subtyp"/>
</dbReference>
<dbReference type="AlphaFoldDB" id="A0A485L909"/>
<reference evidence="2" key="2">
    <citation type="submission" date="2019-06" db="EMBL/GenBank/DDBJ databases">
        <title>Genomics analysis of Aphanomyces spp. identifies a new class of oomycete effector associated with host adaptation.</title>
        <authorList>
            <person name="Gaulin E."/>
        </authorList>
    </citation>
    <scope>NUCLEOTIDE SEQUENCE</scope>
    <source>
        <strain evidence="2">CBS 578.67</strain>
    </source>
</reference>
<dbReference type="SMART" id="SM00367">
    <property type="entry name" value="LRR_CC"/>
    <property type="match status" value="5"/>
</dbReference>
<evidence type="ECO:0000313" key="4">
    <source>
        <dbReference type="Proteomes" id="UP000332933"/>
    </source>
</evidence>
<dbReference type="Pfam" id="PF25372">
    <property type="entry name" value="DUF7885"/>
    <property type="match status" value="1"/>
</dbReference>
<organism evidence="3 4">
    <name type="scientific">Aphanomyces stellatus</name>
    <dbReference type="NCBI Taxonomy" id="120398"/>
    <lineage>
        <taxon>Eukaryota</taxon>
        <taxon>Sar</taxon>
        <taxon>Stramenopiles</taxon>
        <taxon>Oomycota</taxon>
        <taxon>Saprolegniomycetes</taxon>
        <taxon>Saprolegniales</taxon>
        <taxon>Verrucalvaceae</taxon>
        <taxon>Aphanomyces</taxon>
    </lineage>
</organism>
<evidence type="ECO:0000313" key="2">
    <source>
        <dbReference type="EMBL" id="KAF0690562.1"/>
    </source>
</evidence>
<dbReference type="PANTHER" id="PTHR13318">
    <property type="entry name" value="PARTNER OF PAIRED, ISOFORM B-RELATED"/>
    <property type="match status" value="1"/>
</dbReference>
<dbReference type="SUPFAM" id="SSF52047">
    <property type="entry name" value="RNI-like"/>
    <property type="match status" value="1"/>
</dbReference>
<dbReference type="EMBL" id="VJMH01006372">
    <property type="protein sequence ID" value="KAF0690562.1"/>
    <property type="molecule type" value="Genomic_DNA"/>
</dbReference>
<name>A0A485L909_9STRA</name>
<dbReference type="Pfam" id="PF13516">
    <property type="entry name" value="LRR_6"/>
    <property type="match status" value="1"/>
</dbReference>
<dbReference type="Gene3D" id="3.80.10.10">
    <property type="entry name" value="Ribonuclease Inhibitor"/>
    <property type="match status" value="2"/>
</dbReference>
<dbReference type="GO" id="GO:0019005">
    <property type="term" value="C:SCF ubiquitin ligase complex"/>
    <property type="evidence" value="ECO:0007669"/>
    <property type="project" value="TreeGrafter"/>
</dbReference>
<evidence type="ECO:0000259" key="1">
    <source>
        <dbReference type="Pfam" id="PF25372"/>
    </source>
</evidence>